<organism evidence="8 9">
    <name type="scientific">Cellulosimicrobium aquatile</name>
    <dbReference type="NCBI Taxonomy" id="1612203"/>
    <lineage>
        <taxon>Bacteria</taxon>
        <taxon>Bacillati</taxon>
        <taxon>Actinomycetota</taxon>
        <taxon>Actinomycetes</taxon>
        <taxon>Micrococcales</taxon>
        <taxon>Promicromonosporaceae</taxon>
        <taxon>Cellulosimicrobium</taxon>
    </lineage>
</organism>
<accession>A0A1N6VSN1</accession>
<feature type="transmembrane region" description="Helical" evidence="5">
    <location>
        <begin position="71"/>
        <end position="89"/>
    </location>
</feature>
<dbReference type="PANTHER" id="PTHR30627:SF1">
    <property type="entry name" value="PEPTIDOGLYCAN D,D-TRANSPEPTIDASE FTSI"/>
    <property type="match status" value="1"/>
</dbReference>
<feature type="region of interest" description="Disordered" evidence="4">
    <location>
        <begin position="1"/>
        <end position="66"/>
    </location>
</feature>
<dbReference type="GO" id="GO:0008658">
    <property type="term" value="F:penicillin binding"/>
    <property type="evidence" value="ECO:0007669"/>
    <property type="project" value="InterPro"/>
</dbReference>
<dbReference type="Pfam" id="PF00905">
    <property type="entry name" value="Transpeptidase"/>
    <property type="match status" value="1"/>
</dbReference>
<dbReference type="GO" id="GO:0071555">
    <property type="term" value="P:cell wall organization"/>
    <property type="evidence" value="ECO:0007669"/>
    <property type="project" value="TreeGrafter"/>
</dbReference>
<dbReference type="Gene3D" id="3.90.1310.10">
    <property type="entry name" value="Penicillin-binding protein 2a (Domain 2)"/>
    <property type="match status" value="1"/>
</dbReference>
<evidence type="ECO:0000256" key="3">
    <source>
        <dbReference type="ARBA" id="ARBA00023136"/>
    </source>
</evidence>
<dbReference type="RefSeq" id="WP_143311202.1">
    <property type="nucleotide sequence ID" value="NZ_FTMI01000008.1"/>
</dbReference>
<dbReference type="SUPFAM" id="SSF56601">
    <property type="entry name" value="beta-lactamase/transpeptidase-like"/>
    <property type="match status" value="1"/>
</dbReference>
<evidence type="ECO:0000313" key="9">
    <source>
        <dbReference type="Proteomes" id="UP000186235"/>
    </source>
</evidence>
<feature type="domain" description="Penicillin-binding protein dimerisation" evidence="7">
    <location>
        <begin position="114"/>
        <end position="276"/>
    </location>
</feature>
<evidence type="ECO:0000256" key="5">
    <source>
        <dbReference type="SAM" id="Phobius"/>
    </source>
</evidence>
<evidence type="ECO:0000256" key="1">
    <source>
        <dbReference type="ARBA" id="ARBA00004370"/>
    </source>
</evidence>
<evidence type="ECO:0000256" key="4">
    <source>
        <dbReference type="SAM" id="MobiDB-lite"/>
    </source>
</evidence>
<evidence type="ECO:0000259" key="6">
    <source>
        <dbReference type="Pfam" id="PF00905"/>
    </source>
</evidence>
<dbReference type="Gene3D" id="3.40.710.10">
    <property type="entry name" value="DD-peptidase/beta-lactamase superfamily"/>
    <property type="match status" value="1"/>
</dbReference>
<dbReference type="AlphaFoldDB" id="A0A1N6VSN1"/>
<dbReference type="GO" id="GO:0005886">
    <property type="term" value="C:plasma membrane"/>
    <property type="evidence" value="ECO:0007669"/>
    <property type="project" value="TreeGrafter"/>
</dbReference>
<dbReference type="Pfam" id="PF03717">
    <property type="entry name" value="PBP_dimer"/>
    <property type="match status" value="1"/>
</dbReference>
<keyword evidence="5" id="KW-1133">Transmembrane helix</keyword>
<dbReference type="SUPFAM" id="SSF56519">
    <property type="entry name" value="Penicillin binding protein dimerisation domain"/>
    <property type="match status" value="1"/>
</dbReference>
<dbReference type="PANTHER" id="PTHR30627">
    <property type="entry name" value="PEPTIDOGLYCAN D,D-TRANSPEPTIDASE"/>
    <property type="match status" value="1"/>
</dbReference>
<feature type="compositionally biased region" description="Low complexity" evidence="4">
    <location>
        <begin position="38"/>
        <end position="52"/>
    </location>
</feature>
<name>A0A1N6VSN1_9MICO</name>
<keyword evidence="9" id="KW-1185">Reference proteome</keyword>
<dbReference type="Gene3D" id="3.30.450.330">
    <property type="match status" value="1"/>
</dbReference>
<comment type="similarity">
    <text evidence="2">Belongs to the transpeptidase family.</text>
</comment>
<gene>
    <name evidence="8" type="ORF">SAMN05518682_3705</name>
</gene>
<dbReference type="InterPro" id="IPR036138">
    <property type="entry name" value="PBP_dimer_sf"/>
</dbReference>
<protein>
    <submittedName>
        <fullName evidence="8">Peptidoglycan synthetase FtsI</fullName>
    </submittedName>
</protein>
<feature type="compositionally biased region" description="Low complexity" evidence="4">
    <location>
        <begin position="1"/>
        <end position="29"/>
    </location>
</feature>
<comment type="subcellular location">
    <subcellularLocation>
        <location evidence="1">Membrane</location>
    </subcellularLocation>
</comment>
<proteinExistence type="inferred from homology"/>
<dbReference type="EMBL" id="FTMI01000008">
    <property type="protein sequence ID" value="SIQ80785.1"/>
    <property type="molecule type" value="Genomic_DNA"/>
</dbReference>
<dbReference type="InterPro" id="IPR050515">
    <property type="entry name" value="Beta-lactam/transpept"/>
</dbReference>
<sequence length="647" mass="67527">MPARTASTGTASARAASGRASTARTTSGRVPTTRSTSGRAPVSRAPRGAGRPPARPARGTREPGRPERRQRWLIVVAGVITAVFIAQLVNVQVLRGPALAAEAQNDRTRSSTTIAHRGDITDADGVVLATSVDRYTVAADLQAIARFEPRAGDLVNGEPLEEGGAVGVAKLLAPILDRSAVELAADLVGTSRYLVLEKDVTPEVQRQIADLRLSAFVSTTMTSERTYPAGTVAGNLVGFVNDEQTGGGGIEASYDDVLAGTPGSRRCEAGLGGQLIPTGRCDVVEAVPGLNVRLTTVRDVQWKAQDAIDRAVSETGAEYAIAVVQDVRTGEVLALADSGTVNPNDRSTDAVARPSRAVANVFDPGSTGKVITMAAAIEGGHADAGSRFEVPDRYTTPNGQTFKDSHDHPVERLTLAGILAESSNTGTVQVGEKIPKQVRYDYLRKFGFGQKSGLGLPGESAGILHPADSWDGRTEYAVLFGQSVSVNAIQATSVFSTIANGGVRATPSIVAGTTDERGELVPAERPTPERVVSQETADTVLHMMESVVEEGTGSSASVPGYRVAGKTGTAEAAGDDGRLSGIMASFIGVAPADDPRFTVSVFLKNPHSSIFGGVVAAPVFSEIMGFTLEHEGVQPSTEPYVPLPTTW</sequence>
<evidence type="ECO:0000259" key="7">
    <source>
        <dbReference type="Pfam" id="PF03717"/>
    </source>
</evidence>
<keyword evidence="5" id="KW-0812">Transmembrane</keyword>
<keyword evidence="3 5" id="KW-0472">Membrane</keyword>
<feature type="domain" description="Penicillin-binding protein transpeptidase" evidence="6">
    <location>
        <begin position="321"/>
        <end position="624"/>
    </location>
</feature>
<dbReference type="InterPro" id="IPR001460">
    <property type="entry name" value="PCN-bd_Tpept"/>
</dbReference>
<evidence type="ECO:0000313" key="8">
    <source>
        <dbReference type="EMBL" id="SIQ80785.1"/>
    </source>
</evidence>
<reference evidence="9" key="1">
    <citation type="submission" date="2017-01" db="EMBL/GenBank/DDBJ databases">
        <authorList>
            <person name="Varghese N."/>
            <person name="Submissions S."/>
        </authorList>
    </citation>
    <scope>NUCLEOTIDE SEQUENCE [LARGE SCALE GENOMIC DNA]</scope>
    <source>
        <strain evidence="9">3bp</strain>
    </source>
</reference>
<dbReference type="InterPro" id="IPR005311">
    <property type="entry name" value="PBP_dimer"/>
</dbReference>
<dbReference type="Proteomes" id="UP000186235">
    <property type="component" value="Unassembled WGS sequence"/>
</dbReference>
<dbReference type="InterPro" id="IPR012338">
    <property type="entry name" value="Beta-lactam/transpept-like"/>
</dbReference>
<evidence type="ECO:0000256" key="2">
    <source>
        <dbReference type="ARBA" id="ARBA00007171"/>
    </source>
</evidence>